<evidence type="ECO:0000256" key="1">
    <source>
        <dbReference type="ARBA" id="ARBA00004245"/>
    </source>
</evidence>
<evidence type="ECO:0000313" key="5">
    <source>
        <dbReference type="EnsemblMetazoa" id="OVOC1521.1"/>
    </source>
</evidence>
<dbReference type="SUPFAM" id="SSF52047">
    <property type="entry name" value="RNI-like"/>
    <property type="match status" value="1"/>
</dbReference>
<reference evidence="5" key="2">
    <citation type="submission" date="2022-06" db="UniProtKB">
        <authorList>
            <consortium name="EnsemblMetazoa"/>
        </authorList>
    </citation>
    <scope>IDENTIFICATION</scope>
</reference>
<dbReference type="Proteomes" id="UP000024404">
    <property type="component" value="Unassembled WGS sequence"/>
</dbReference>
<dbReference type="InterPro" id="IPR032675">
    <property type="entry name" value="LRR_dom_sf"/>
</dbReference>
<dbReference type="SMR" id="A0A8R1TP93"/>
<feature type="compositionally biased region" description="Polar residues" evidence="4">
    <location>
        <begin position="77"/>
        <end position="88"/>
    </location>
</feature>
<feature type="compositionally biased region" description="Acidic residues" evidence="4">
    <location>
        <begin position="56"/>
        <end position="67"/>
    </location>
</feature>
<comment type="subcellular location">
    <subcellularLocation>
        <location evidence="1">Cytoplasm</location>
        <location evidence="1">Cytoskeleton</location>
    </subcellularLocation>
</comment>
<evidence type="ECO:0000256" key="3">
    <source>
        <dbReference type="ARBA" id="ARBA00023212"/>
    </source>
</evidence>
<protein>
    <recommendedName>
        <fullName evidence="7">Tropomodulin</fullName>
    </recommendedName>
</protein>
<dbReference type="PANTHER" id="PTHR10901">
    <property type="entry name" value="TROPOMODULIN"/>
    <property type="match status" value="1"/>
</dbReference>
<name>A0A8R1TP93_ONCVO</name>
<dbReference type="PANTHER" id="PTHR10901:SF6">
    <property type="entry name" value="TROPOMODULIN, ISOFORM N"/>
    <property type="match status" value="1"/>
</dbReference>
<dbReference type="Gene3D" id="3.80.10.10">
    <property type="entry name" value="Ribonuclease Inhibitor"/>
    <property type="match status" value="1"/>
</dbReference>
<keyword evidence="2" id="KW-0963">Cytoplasm</keyword>
<dbReference type="AlphaFoldDB" id="A0A8R1TP93"/>
<proteinExistence type="predicted"/>
<evidence type="ECO:0000313" key="6">
    <source>
        <dbReference type="Proteomes" id="UP000024404"/>
    </source>
</evidence>
<dbReference type="GO" id="GO:0051694">
    <property type="term" value="P:pointed-end actin filament capping"/>
    <property type="evidence" value="ECO:0007669"/>
    <property type="project" value="InterPro"/>
</dbReference>
<dbReference type="GO" id="GO:0007015">
    <property type="term" value="P:actin filament organization"/>
    <property type="evidence" value="ECO:0007669"/>
    <property type="project" value="TreeGrafter"/>
</dbReference>
<dbReference type="EnsemblMetazoa" id="OVOC1521.1">
    <property type="protein sequence ID" value="OVOC1521.1"/>
    <property type="gene ID" value="WBGene00238330"/>
</dbReference>
<dbReference type="GO" id="GO:0030016">
    <property type="term" value="C:myofibril"/>
    <property type="evidence" value="ECO:0007669"/>
    <property type="project" value="TreeGrafter"/>
</dbReference>
<dbReference type="GO" id="GO:0005523">
    <property type="term" value="F:tropomyosin binding"/>
    <property type="evidence" value="ECO:0007669"/>
    <property type="project" value="InterPro"/>
</dbReference>
<feature type="region of interest" description="Disordered" evidence="4">
    <location>
        <begin position="55"/>
        <end position="90"/>
    </location>
</feature>
<keyword evidence="6" id="KW-1185">Reference proteome</keyword>
<dbReference type="GO" id="GO:0030239">
    <property type="term" value="P:myofibril assembly"/>
    <property type="evidence" value="ECO:0007669"/>
    <property type="project" value="TreeGrafter"/>
</dbReference>
<dbReference type="InterPro" id="IPR004934">
    <property type="entry name" value="TMOD"/>
</dbReference>
<dbReference type="EMBL" id="CMVM020000047">
    <property type="status" value="NOT_ANNOTATED_CDS"/>
    <property type="molecule type" value="Genomic_DNA"/>
</dbReference>
<evidence type="ECO:0000256" key="2">
    <source>
        <dbReference type="ARBA" id="ARBA00022490"/>
    </source>
</evidence>
<evidence type="ECO:0008006" key="7">
    <source>
        <dbReference type="Google" id="ProtNLM"/>
    </source>
</evidence>
<reference evidence="6" key="1">
    <citation type="submission" date="2013-10" db="EMBL/GenBank/DDBJ databases">
        <title>Genome sequencing of Onchocerca volvulus.</title>
        <authorList>
            <person name="Cotton J."/>
            <person name="Tsai J."/>
            <person name="Stanley E."/>
            <person name="Tracey A."/>
            <person name="Holroyd N."/>
            <person name="Lustigman S."/>
            <person name="Berriman M."/>
        </authorList>
    </citation>
    <scope>NUCLEOTIDE SEQUENCE</scope>
</reference>
<accession>A0A8R1TP93</accession>
<evidence type="ECO:0000256" key="4">
    <source>
        <dbReference type="SAM" id="MobiDB-lite"/>
    </source>
</evidence>
<organism evidence="5 6">
    <name type="scientific">Onchocerca volvulus</name>
    <dbReference type="NCBI Taxonomy" id="6282"/>
    <lineage>
        <taxon>Eukaryota</taxon>
        <taxon>Metazoa</taxon>
        <taxon>Ecdysozoa</taxon>
        <taxon>Nematoda</taxon>
        <taxon>Chromadorea</taxon>
        <taxon>Rhabditida</taxon>
        <taxon>Spirurina</taxon>
        <taxon>Spiruromorpha</taxon>
        <taxon>Filarioidea</taxon>
        <taxon>Onchocercidae</taxon>
        <taxon>Onchocerca</taxon>
    </lineage>
</organism>
<sequence length="389" mass="43852">MSSMSGNSNYYSEETRIIAPAARTKVGTAAPKLYTKELRDLDDADLEGLLSKLSPEELEDLNNDFDPDNSLLPPSQRCPNQTSKQPTGPYQRDKLLVFLEESAKQEADWEEWVPFSPGIKRGKIYEPKENNDKESGKMEMPIELDLDDEDDLDGALHEAPEKDLVDLAGILGMHNLLNQSQYYNALKGKGQDETTGTTFSGVVRAFEAKVLPDEPENDTDVDECIRKLEANDEMVTEININNMKRISKERIRALIKASCASKHIKKLSLANTAISDQEARGLVELLETSPSLRVLNIESNFITPELLAKLLRATLVTQNLTEFHAENQRASVLGNQIEMDMMLTVEENESLLRVGVAFQSMEARHRVSEALERNYERLRLRRLGKESQE</sequence>
<dbReference type="FunFam" id="3.80.10.10:FF:000099">
    <property type="entry name" value="Tropomodulin, isoform C"/>
    <property type="match status" value="1"/>
</dbReference>
<dbReference type="OMA" id="PYQRDKL"/>
<dbReference type="Pfam" id="PF03250">
    <property type="entry name" value="Tropomodulin"/>
    <property type="match status" value="1"/>
</dbReference>
<keyword evidence="3" id="KW-0206">Cytoskeleton</keyword>
<dbReference type="GO" id="GO:0005856">
    <property type="term" value="C:cytoskeleton"/>
    <property type="evidence" value="ECO:0007669"/>
    <property type="project" value="UniProtKB-SubCell"/>
</dbReference>